<feature type="region of interest" description="Disordered" evidence="1">
    <location>
        <begin position="529"/>
        <end position="557"/>
    </location>
</feature>
<dbReference type="GO" id="GO:0071897">
    <property type="term" value="P:DNA biosynthetic process"/>
    <property type="evidence" value="ECO:0007669"/>
    <property type="project" value="UniProtKB-ARBA"/>
</dbReference>
<dbReference type="InterPro" id="IPR000477">
    <property type="entry name" value="RT_dom"/>
</dbReference>
<evidence type="ECO:0000259" key="3">
    <source>
        <dbReference type="PROSITE" id="PS50994"/>
    </source>
</evidence>
<organism evidence="4 5">
    <name type="scientific">Spodoptera frugiperda</name>
    <name type="common">Fall armyworm</name>
    <dbReference type="NCBI Taxonomy" id="7108"/>
    <lineage>
        <taxon>Eukaryota</taxon>
        <taxon>Metazoa</taxon>
        <taxon>Ecdysozoa</taxon>
        <taxon>Arthropoda</taxon>
        <taxon>Hexapoda</taxon>
        <taxon>Insecta</taxon>
        <taxon>Pterygota</taxon>
        <taxon>Neoptera</taxon>
        <taxon>Endopterygota</taxon>
        <taxon>Lepidoptera</taxon>
        <taxon>Glossata</taxon>
        <taxon>Ditrysia</taxon>
        <taxon>Noctuoidea</taxon>
        <taxon>Noctuidae</taxon>
        <taxon>Amphipyrinae</taxon>
        <taxon>Spodoptera</taxon>
    </lineage>
</organism>
<dbReference type="InterPro" id="IPR005312">
    <property type="entry name" value="DUF1759"/>
</dbReference>
<dbReference type="CDD" id="cd01644">
    <property type="entry name" value="RT_pepA17"/>
    <property type="match status" value="1"/>
</dbReference>
<evidence type="ECO:0000313" key="4">
    <source>
        <dbReference type="Proteomes" id="UP000829999"/>
    </source>
</evidence>
<dbReference type="InterPro" id="IPR012337">
    <property type="entry name" value="RNaseH-like_sf"/>
</dbReference>
<accession>A0A9R0E2M6</accession>
<dbReference type="Gene3D" id="3.30.70.270">
    <property type="match status" value="1"/>
</dbReference>
<dbReference type="GO" id="GO:0042575">
    <property type="term" value="C:DNA polymerase complex"/>
    <property type="evidence" value="ECO:0007669"/>
    <property type="project" value="UniProtKB-ARBA"/>
</dbReference>
<name>A0A9R0E2M6_SPOFR</name>
<reference evidence="5" key="1">
    <citation type="submission" date="2025-08" db="UniProtKB">
        <authorList>
            <consortium name="RefSeq"/>
        </authorList>
    </citation>
    <scope>IDENTIFICATION</scope>
    <source>
        <tissue evidence="5">Whole larval tissue</tissue>
    </source>
</reference>
<dbReference type="Proteomes" id="UP000829999">
    <property type="component" value="Chromosome 20"/>
</dbReference>
<sequence>MSSMEDLLALQQQLLNQIEQTYTNFKKDGSDRKNLDYIRRRLETLDACWKEYESNHMKLCNIEYAKSHSYFTSKQFECAKERYENIRLFIQNYRSTDERPSTPLLKPATPLAGPSAVQQPTGQLSRSQGSSSKTDDMMRKQISNFKAFEHTVSSINLESVEEKWEFDHLLNTIRGRWSKIDTQHWELDSELGDRNQEYHSMYLKYEGTYNDAIKAINKKMWSISHREHTTPKIEIPTFSGSYHQWTSFKDLFSEAIHSNPSLSGAQKMQFLKSKVKGEAERLIQHLPISSDNYIISWDILSHRYDNKRMIFTSHINILLNLPVSQQASINHIKRIHDTALETMNAIQNLGVDVKSWDPLIVHILGQKLDSDTFSEYNAAIKQPRELLDLYEFLAFLEGKFTSMEASRRKLEDRRDQKHFSPNNTNKSSESKPYHFKQSYSSNKAISQSPKDRKLQSYRQNCPVCNDAHALFYCKQFAEMTPIKKKQCVINLNYCKNCLHDHKGKACLSKKRCVECNEFHNTLLHESYSNDLSKQGGNPMPSTSAQKSNVSSNQERVANKGNTHVTQQSMMQETLLSTALLKVQKADGTLLNMRALIDQGSQMSLITENGAQQLGLPRRRCDGIITGIGQTENNCKGMISVNCMSRINTYHFNIDVYIMKNLTKYLPSYSFPKLECPFLENLELADPEYNISRPIDMLLGADVYSNILLAGMCRLSESLPIVQETHLGWILCGNLKTNFVCNVVQVDLDRIQQFWEIEEVTEQKSLSSEDEECMQYYKATTKRLSDGRYEVRLPLKPHFEENLGQSKNKAIAQFINLEKKLHKNNYIFNAYKSFITEYLELGHMKPSTCNQTPECFLPHHCVMRDDSSTTALRVVYNASAKTSSNKSLNDLMYTGPNLQQDLQSLIIKWRQYQYAFTADIEKMFRMIWAHPDDQALQKIIWRENPSQKLREYQLTTVTYGTKAAPFLAMMTLRQLAADERDKFPEAAKVIEESFYMDDAVHGASSLSTAQKLQQDLIDLLKLGGFNLRKWASNDVRLLQSRDSDYHNQESKNFQQTESTKTLGLRWNPTQDNFSFVSKIESSNTNITKRKILSDMSKIFDPLGWIVPVTTKMKILFQEVWLTNLDWDEQVSEKMSKEWIKIKEELESINQFRIPRWYGTVTACGVELHGFCDASTKAYACVIYCRLKHNKQSIVIVAAKSKLVPLKKHISLPRLELCGALLLAKLMTKVKKCLEGQELHVFGWSDSTAVLGWLQGNPSRWKTFVSNRTTQITDIIPPPSWRYVKSSENPADCASRGLTASQLQDYHLWWQGPTWLKSFEEKMENQAIYKTEEEIKEKKEVNVATKQEPSIITSLLNKHNSIRKIFRILALVMKFTTYKREAKKHYLSLSDISKAKNKIIKHVQQEEFAREISDLKQEGKLSSKSKLLKLNPYLDEYDILRVGGRLKKAHISQEMQHPIILPHSGRLTELIIEDAHLTMLHAGSRLTLSFIRQKYWILGGNVATKKLLRRCVTCKKQNPDCQPQIMGHLPEARTNPSRPFTHTGVDFTGHIYVKASKGRGIKSTKGYVAVFVCMVTKAVHLELVCDLSTSSFIAALRRMAARRGTPSHMYSDNGRNFVGANKVIQQEYQSLINIMEHKELKAELLDMEIEWSFNAPSWPSAGGLWESAVRSFKYHFKRVIGDQILTYEELYTVLTQIEACLNTRPLCPISEDPDDMDFLTPAHFLTGGSKVTLNETETDLRTRWQLTQKIVQDLWKRWKNEYLVQLTERSKWRQARRNLHNNDIVMIHDDNLPPGKWLMGRVIELHPGSDGHVRVVTVKTKNGTLKRPVTKLSLLPINNESSPQVNPKNTADSENSTANSRTMKTNTRYNIASVFVAIMLFFSIITTSQCALNVTKFRDNQHIYFDKISNMQIIRDEWKLIIYYDLDPYWEGITTLNKSIQSLEQSCKPIRDQTNCDLIILQLRHGYLELDYNNHMLLSQHFSHQANRWRRGLIDGVGYIANSLFGVLDARFAEQYAKDITLLRNNQKHIVSFWKNQTSVIEAEFSLLKRTETTMHKQHKIIHQQFSKIENAVETLKTETQNISRAIEVTMGAVVANNLLRHLKDLQDALVDTMTDIYHGRFNPHLITAEQLQDQLSTIASHLSNDVTLPIDNIYTGLTELFKLLQVKARMLKNYAIFEVQIPLVSRDSYEIFKLIPIPSERSNNTMILVKPISDFIAVNLKKDAYIILTETIIDSCLLTNVHLCSIHSPVYKLSKDKDFCQAKTSMCEVSIDSCKNLWLESSTINNYIYFCCEECKLRTVCGDQVNAHQLTHSGLITVDFGCIIKSDNFEVIAHQQRTSGVSISAKVFSPVIASINHVINVTIPHDVLNESSKESDQELKTIEDKIKMMKENGVIEESMSYHDIHHYTVIYGVISVVAAGLGVYACRRARYARAPAPAAMAPAPGGATSSNVPASQHVASVGDSVVYQCVSERAKVASARVLDKATSPILSSYTSISNL</sequence>
<dbReference type="PANTHER" id="PTHR47331">
    <property type="entry name" value="PHD-TYPE DOMAIN-CONTAINING PROTEIN"/>
    <property type="match status" value="1"/>
</dbReference>
<feature type="region of interest" description="Disordered" evidence="1">
    <location>
        <begin position="407"/>
        <end position="435"/>
    </location>
</feature>
<feature type="domain" description="Integrase catalytic" evidence="3">
    <location>
        <begin position="1533"/>
        <end position="1727"/>
    </location>
</feature>
<dbReference type="PANTHER" id="PTHR47331:SF5">
    <property type="entry name" value="RIBONUCLEASE H"/>
    <property type="match status" value="1"/>
</dbReference>
<feature type="transmembrane region" description="Helical" evidence="2">
    <location>
        <begin position="2403"/>
        <end position="2425"/>
    </location>
</feature>
<dbReference type="InterPro" id="IPR036397">
    <property type="entry name" value="RNaseH_sf"/>
</dbReference>
<dbReference type="Pfam" id="PF05380">
    <property type="entry name" value="Peptidase_A17"/>
    <property type="match status" value="1"/>
</dbReference>
<dbReference type="Pfam" id="PF12259">
    <property type="entry name" value="Baculo_F"/>
    <property type="match status" value="1"/>
</dbReference>
<dbReference type="Pfam" id="PF18701">
    <property type="entry name" value="DUF5641"/>
    <property type="match status" value="1"/>
</dbReference>
<dbReference type="InterPro" id="IPR043128">
    <property type="entry name" value="Rev_trsase/Diguanyl_cyclase"/>
</dbReference>
<proteinExistence type="predicted"/>
<dbReference type="SUPFAM" id="SSF53098">
    <property type="entry name" value="Ribonuclease H-like"/>
    <property type="match status" value="1"/>
</dbReference>
<gene>
    <name evidence="5" type="primary">LOC118282437</name>
</gene>
<dbReference type="InterPro" id="IPR022048">
    <property type="entry name" value="Envelope_fusion-like"/>
</dbReference>
<feature type="compositionally biased region" description="Basic and acidic residues" evidence="1">
    <location>
        <begin position="407"/>
        <end position="418"/>
    </location>
</feature>
<dbReference type="InterPro" id="IPR041588">
    <property type="entry name" value="Integrase_H2C2"/>
</dbReference>
<dbReference type="Gene3D" id="1.10.340.70">
    <property type="match status" value="1"/>
</dbReference>
<dbReference type="OrthoDB" id="7423265at2759"/>
<dbReference type="GeneID" id="118282437"/>
<dbReference type="PROSITE" id="PS50994">
    <property type="entry name" value="INTEGRASE"/>
    <property type="match status" value="1"/>
</dbReference>
<dbReference type="RefSeq" id="XP_050557654.1">
    <property type="nucleotide sequence ID" value="XM_050701697.1"/>
</dbReference>
<keyword evidence="2" id="KW-1133">Transmembrane helix</keyword>
<dbReference type="CDD" id="cd00303">
    <property type="entry name" value="retropepsin_like"/>
    <property type="match status" value="1"/>
</dbReference>
<dbReference type="Gene3D" id="2.40.70.10">
    <property type="entry name" value="Acid Proteases"/>
    <property type="match status" value="1"/>
</dbReference>
<keyword evidence="4" id="KW-1185">Reference proteome</keyword>
<dbReference type="InterPro" id="IPR040676">
    <property type="entry name" value="DUF5641"/>
</dbReference>
<dbReference type="InterPro" id="IPR008042">
    <property type="entry name" value="Retrotrans_Pao"/>
</dbReference>
<dbReference type="InterPro" id="IPR001584">
    <property type="entry name" value="Integrase_cat-core"/>
</dbReference>
<dbReference type="GO" id="GO:0015074">
    <property type="term" value="P:DNA integration"/>
    <property type="evidence" value="ECO:0007669"/>
    <property type="project" value="InterPro"/>
</dbReference>
<feature type="region of interest" description="Disordered" evidence="1">
    <location>
        <begin position="1836"/>
        <end position="1859"/>
    </location>
</feature>
<dbReference type="Pfam" id="PF03564">
    <property type="entry name" value="DUF1759"/>
    <property type="match status" value="1"/>
</dbReference>
<protein>
    <submittedName>
        <fullName evidence="5">Uncharacterized protein LOC118282437</fullName>
    </submittedName>
</protein>
<dbReference type="Pfam" id="PF00078">
    <property type="entry name" value="RVT_1"/>
    <property type="match status" value="1"/>
</dbReference>
<dbReference type="Gene3D" id="3.30.420.10">
    <property type="entry name" value="Ribonuclease H-like superfamily/Ribonuclease H"/>
    <property type="match status" value="1"/>
</dbReference>
<dbReference type="InterPro" id="IPR043502">
    <property type="entry name" value="DNA/RNA_pol_sf"/>
</dbReference>
<evidence type="ECO:0000313" key="5">
    <source>
        <dbReference type="RefSeq" id="XP_050557654.1"/>
    </source>
</evidence>
<dbReference type="Pfam" id="PF17921">
    <property type="entry name" value="Integrase_H2C2"/>
    <property type="match status" value="1"/>
</dbReference>
<feature type="compositionally biased region" description="Polar residues" evidence="1">
    <location>
        <begin position="116"/>
        <end position="132"/>
    </location>
</feature>
<keyword evidence="2" id="KW-0812">Transmembrane</keyword>
<evidence type="ECO:0000256" key="2">
    <source>
        <dbReference type="SAM" id="Phobius"/>
    </source>
</evidence>
<evidence type="ECO:0000256" key="1">
    <source>
        <dbReference type="SAM" id="MobiDB-lite"/>
    </source>
</evidence>
<feature type="region of interest" description="Disordered" evidence="1">
    <location>
        <begin position="97"/>
        <end position="135"/>
    </location>
</feature>
<dbReference type="GO" id="GO:0003676">
    <property type="term" value="F:nucleic acid binding"/>
    <property type="evidence" value="ECO:0007669"/>
    <property type="project" value="InterPro"/>
</dbReference>
<dbReference type="Gene3D" id="3.10.10.10">
    <property type="entry name" value="HIV Type 1 Reverse Transcriptase, subunit A, domain 1"/>
    <property type="match status" value="1"/>
</dbReference>
<dbReference type="SUPFAM" id="SSF56672">
    <property type="entry name" value="DNA/RNA polymerases"/>
    <property type="match status" value="1"/>
</dbReference>
<keyword evidence="2" id="KW-0472">Membrane</keyword>
<dbReference type="InterPro" id="IPR021109">
    <property type="entry name" value="Peptidase_aspartic_dom_sf"/>
</dbReference>